<dbReference type="GO" id="GO:0031408">
    <property type="term" value="P:oxylipin biosynthetic process"/>
    <property type="evidence" value="ECO:0007669"/>
    <property type="project" value="UniProtKB-KW"/>
</dbReference>
<proteinExistence type="inferred from homology"/>
<dbReference type="SMART" id="SM00308">
    <property type="entry name" value="LH2"/>
    <property type="match status" value="1"/>
</dbReference>
<evidence type="ECO:0000313" key="15">
    <source>
        <dbReference type="Proteomes" id="UP000287651"/>
    </source>
</evidence>
<accession>A0A427AXP9</accession>
<dbReference type="AlphaFoldDB" id="A0A427AXP9"/>
<dbReference type="PROSITE" id="PS50095">
    <property type="entry name" value="PLAT"/>
    <property type="match status" value="1"/>
</dbReference>
<evidence type="ECO:0000256" key="2">
    <source>
        <dbReference type="ARBA" id="ARBA00022516"/>
    </source>
</evidence>
<keyword evidence="2" id="KW-0444">Lipid biosynthesis</keyword>
<dbReference type="SUPFAM" id="SSF48484">
    <property type="entry name" value="Lipoxigenase"/>
    <property type="match status" value="1"/>
</dbReference>
<name>A0A427AXP9_ENSVE</name>
<dbReference type="CDD" id="cd01751">
    <property type="entry name" value="PLAT_LH2"/>
    <property type="match status" value="1"/>
</dbReference>
<evidence type="ECO:0000259" key="13">
    <source>
        <dbReference type="PROSITE" id="PS51393"/>
    </source>
</evidence>
<dbReference type="InterPro" id="IPR036392">
    <property type="entry name" value="PLAT/LH2_dom_sf"/>
</dbReference>
<evidence type="ECO:0000256" key="10">
    <source>
        <dbReference type="PROSITE-ProRule" id="PRU00152"/>
    </source>
</evidence>
<dbReference type="InterPro" id="IPR001024">
    <property type="entry name" value="PLAT/LH2_dom"/>
</dbReference>
<dbReference type="Gene3D" id="2.60.60.20">
    <property type="entry name" value="PLAT/LH2 domain"/>
    <property type="match status" value="1"/>
</dbReference>
<dbReference type="GO" id="GO:0016702">
    <property type="term" value="F:oxidoreductase activity, acting on single donors with incorporation of molecular oxygen, incorporation of two atoms of oxygen"/>
    <property type="evidence" value="ECO:0007669"/>
    <property type="project" value="InterPro"/>
</dbReference>
<evidence type="ECO:0000256" key="7">
    <source>
        <dbReference type="ARBA" id="ARBA00023002"/>
    </source>
</evidence>
<dbReference type="PANTHER" id="PTHR11771">
    <property type="entry name" value="LIPOXYGENASE"/>
    <property type="match status" value="1"/>
</dbReference>
<keyword evidence="6" id="KW-0223">Dioxygenase</keyword>
<dbReference type="GO" id="GO:0034440">
    <property type="term" value="P:lipid oxidation"/>
    <property type="evidence" value="ECO:0007669"/>
    <property type="project" value="InterPro"/>
</dbReference>
<keyword evidence="7" id="KW-0560">Oxidoreductase</keyword>
<keyword evidence="4" id="KW-0925">Oxylipin biosynthesis</keyword>
<gene>
    <name evidence="14" type="ORF">B296_00011192</name>
</gene>
<keyword evidence="8" id="KW-0443">Lipid metabolism</keyword>
<evidence type="ECO:0000259" key="12">
    <source>
        <dbReference type="PROSITE" id="PS50095"/>
    </source>
</evidence>
<comment type="similarity">
    <text evidence="1">Belongs to the lipoxygenase family.</text>
</comment>
<evidence type="ECO:0000256" key="3">
    <source>
        <dbReference type="ARBA" id="ARBA00022723"/>
    </source>
</evidence>
<dbReference type="InterPro" id="IPR036226">
    <property type="entry name" value="LipOase_C_sf"/>
</dbReference>
<keyword evidence="3" id="KW-0479">Metal-binding</keyword>
<evidence type="ECO:0000256" key="4">
    <source>
        <dbReference type="ARBA" id="ARBA00022767"/>
    </source>
</evidence>
<comment type="caution">
    <text evidence="10">Lacks conserved residue(s) required for the propagation of feature annotation.</text>
</comment>
<feature type="domain" description="PLAT" evidence="12">
    <location>
        <begin position="89"/>
        <end position="213"/>
    </location>
</feature>
<dbReference type="SUPFAM" id="SSF49723">
    <property type="entry name" value="Lipase/lipooxygenase domain (PLAT/LH2 domain)"/>
    <property type="match status" value="1"/>
</dbReference>
<dbReference type="EMBL" id="AMZH03001005">
    <property type="protein sequence ID" value="RRT81034.1"/>
    <property type="molecule type" value="Genomic_DNA"/>
</dbReference>
<evidence type="ECO:0000256" key="8">
    <source>
        <dbReference type="ARBA" id="ARBA00023098"/>
    </source>
</evidence>
<sequence>MLASSFLQRTPLLPSSRSPLLRGGEQSRLLLSPACFPPKQRSRAAGRVVRPPVSAAILTERFVRVETEERPVRFKVRAAVTVRRKKKEDLRDVVANQLDAFSDRMGRNVVLELVSTEIDPRTRKPKASNSAALRGWFEKKKAKAEERMVYTAEFTVDSSFGEPGAITVLNRHQREFFLESIVVEGFACGPVHFPCNSWVQPTRIHPHKRFFFSNKVPPPYLPSQTPPGLRELRQQELKELRGDGKGERMLTDRIYDYDTYNDLGNPDKGIDFVRPTLGGEQMPYPRRLRTGRPPSSADKQIESRVEDPLPMYVPRDERFEEGKQAMLTAGAQKAVLHNLVPLLVASFSPDSHDFKAFHEVDNLFKEGLRLKQTLQDQVFHKIPLVSMIEESTEGQLRYDTPHIIKMEANKLFMLDFHDVYLPFLDRINAQDGRKAYGTRTIFLLTESGTLKPIAIELSLPPVRPGDARAKRVLTPPTDATSNWLWQLAKAHVGSNDAGVHQLVNHW</sequence>
<keyword evidence="9" id="KW-0275">Fatty acid biosynthesis</keyword>
<dbReference type="Gene3D" id="3.10.450.60">
    <property type="match status" value="1"/>
</dbReference>
<dbReference type="Pfam" id="PF00305">
    <property type="entry name" value="Lipoxygenase"/>
    <property type="match status" value="1"/>
</dbReference>
<organism evidence="14 15">
    <name type="scientific">Ensete ventricosum</name>
    <name type="common">Abyssinian banana</name>
    <name type="synonym">Musa ensete</name>
    <dbReference type="NCBI Taxonomy" id="4639"/>
    <lineage>
        <taxon>Eukaryota</taxon>
        <taxon>Viridiplantae</taxon>
        <taxon>Streptophyta</taxon>
        <taxon>Embryophyta</taxon>
        <taxon>Tracheophyta</taxon>
        <taxon>Spermatophyta</taxon>
        <taxon>Magnoliopsida</taxon>
        <taxon>Liliopsida</taxon>
        <taxon>Zingiberales</taxon>
        <taxon>Musaceae</taxon>
        <taxon>Ensete</taxon>
    </lineage>
</organism>
<dbReference type="Gene3D" id="4.10.375.10">
    <property type="entry name" value="Lipoxygenase-1, Domain 2"/>
    <property type="match status" value="1"/>
</dbReference>
<dbReference type="InterPro" id="IPR013819">
    <property type="entry name" value="LipOase_C"/>
</dbReference>
<dbReference type="GO" id="GO:0046872">
    <property type="term" value="F:metal ion binding"/>
    <property type="evidence" value="ECO:0007669"/>
    <property type="project" value="UniProtKB-KW"/>
</dbReference>
<dbReference type="Pfam" id="PF01477">
    <property type="entry name" value="PLAT"/>
    <property type="match status" value="1"/>
</dbReference>
<dbReference type="InterPro" id="IPR001246">
    <property type="entry name" value="LipOase_plant"/>
</dbReference>
<dbReference type="Proteomes" id="UP000287651">
    <property type="component" value="Unassembled WGS sequence"/>
</dbReference>
<feature type="domain" description="Lipoxygenase" evidence="13">
    <location>
        <begin position="219"/>
        <end position="506"/>
    </location>
</feature>
<feature type="region of interest" description="Disordered" evidence="11">
    <location>
        <begin position="281"/>
        <end position="305"/>
    </location>
</feature>
<evidence type="ECO:0008006" key="16">
    <source>
        <dbReference type="Google" id="ProtNLM"/>
    </source>
</evidence>
<keyword evidence="5" id="KW-0276">Fatty acid metabolism</keyword>
<evidence type="ECO:0000256" key="11">
    <source>
        <dbReference type="SAM" id="MobiDB-lite"/>
    </source>
</evidence>
<dbReference type="PRINTS" id="PR00468">
    <property type="entry name" value="PLTLPOXGNASE"/>
</dbReference>
<dbReference type="InterPro" id="IPR000907">
    <property type="entry name" value="LipOase"/>
</dbReference>
<dbReference type="GO" id="GO:0006633">
    <property type="term" value="P:fatty acid biosynthetic process"/>
    <property type="evidence" value="ECO:0007669"/>
    <property type="project" value="UniProtKB-KW"/>
</dbReference>
<comment type="caution">
    <text evidence="14">The sequence shown here is derived from an EMBL/GenBank/DDBJ whole genome shotgun (WGS) entry which is preliminary data.</text>
</comment>
<evidence type="ECO:0000256" key="1">
    <source>
        <dbReference type="ARBA" id="ARBA00009419"/>
    </source>
</evidence>
<dbReference type="PROSITE" id="PS51393">
    <property type="entry name" value="LIPOXYGENASE_3"/>
    <property type="match status" value="1"/>
</dbReference>
<evidence type="ECO:0000256" key="5">
    <source>
        <dbReference type="ARBA" id="ARBA00022832"/>
    </source>
</evidence>
<evidence type="ECO:0000256" key="6">
    <source>
        <dbReference type="ARBA" id="ARBA00022964"/>
    </source>
</evidence>
<protein>
    <recommendedName>
        <fullName evidence="16">Lipoxygenase domain-containing protein</fullName>
    </recommendedName>
</protein>
<evidence type="ECO:0000256" key="9">
    <source>
        <dbReference type="ARBA" id="ARBA00023160"/>
    </source>
</evidence>
<reference evidence="14 15" key="1">
    <citation type="journal article" date="2014" name="Agronomy (Basel)">
        <title>A Draft Genome Sequence for Ensete ventricosum, the Drought-Tolerant Tree Against Hunger.</title>
        <authorList>
            <person name="Harrison J."/>
            <person name="Moore K.A."/>
            <person name="Paszkiewicz K."/>
            <person name="Jones T."/>
            <person name="Grant M."/>
            <person name="Ambacheew D."/>
            <person name="Muzemil S."/>
            <person name="Studholme D.J."/>
        </authorList>
    </citation>
    <scope>NUCLEOTIDE SEQUENCE [LARGE SCALE GENOMIC DNA]</scope>
</reference>
<evidence type="ECO:0000313" key="14">
    <source>
        <dbReference type="EMBL" id="RRT81034.1"/>
    </source>
</evidence>
<dbReference type="InterPro" id="IPR042057">
    <property type="entry name" value="Lipoxy_PLAT/LH2"/>
</dbReference>